<feature type="coiled-coil region" evidence="1">
    <location>
        <begin position="65"/>
        <end position="92"/>
    </location>
</feature>
<evidence type="ECO:0000256" key="2">
    <source>
        <dbReference type="SAM" id="MobiDB-lite"/>
    </source>
</evidence>
<dbReference type="Proteomes" id="UP000008068">
    <property type="component" value="Unassembled WGS sequence"/>
</dbReference>
<reference evidence="4" key="1">
    <citation type="submission" date="2011-07" db="EMBL/GenBank/DDBJ databases">
        <authorList>
            <consortium name="Caenorhabditis brenneri Sequencing and Analysis Consortium"/>
            <person name="Wilson R.K."/>
        </authorList>
    </citation>
    <scope>NUCLEOTIDE SEQUENCE [LARGE SCALE GENOMIC DNA]</scope>
    <source>
        <strain evidence="4">PB2801</strain>
    </source>
</reference>
<feature type="compositionally biased region" description="Acidic residues" evidence="2">
    <location>
        <begin position="189"/>
        <end position="226"/>
    </location>
</feature>
<protein>
    <submittedName>
        <fullName evidence="3">Uncharacterized protein</fullName>
    </submittedName>
</protein>
<evidence type="ECO:0000313" key="3">
    <source>
        <dbReference type="EMBL" id="EGT47430.1"/>
    </source>
</evidence>
<evidence type="ECO:0000256" key="1">
    <source>
        <dbReference type="SAM" id="Coils"/>
    </source>
</evidence>
<name>G0P828_CAEBE</name>
<keyword evidence="4" id="KW-1185">Reference proteome</keyword>
<sequence>MGDKETDEYKNEIVTLVEASQHLNAPVLLEKVAVSWDEYQDLKTELRMHNQIRKIKNHEVHAEARRKILNAIEDQERELEEGLEELKEMFSSIPLTNFSDFGPEHLKLPIANEPGFNCRMAITARDDLVREEEKIKNFEVITLEQMAKFRDKVDEIKLKIKRYIFRIIFIIETRAEIEKEKVMKKLSGEEEDDEEEDKEEEEDEEEEEKEEEDEEEDEEEEEEQEEEPSKKKTQDTTYEVEKDEEDGFDCGLALNGF</sequence>
<proteinExistence type="predicted"/>
<dbReference type="InParanoid" id="G0P828"/>
<evidence type="ECO:0000313" key="4">
    <source>
        <dbReference type="Proteomes" id="UP000008068"/>
    </source>
</evidence>
<keyword evidence="1" id="KW-0175">Coiled coil</keyword>
<gene>
    <name evidence="3" type="ORF">CAEBREN_15356</name>
</gene>
<feature type="region of interest" description="Disordered" evidence="2">
    <location>
        <begin position="185"/>
        <end position="257"/>
    </location>
</feature>
<accession>G0P828</accession>
<dbReference type="EMBL" id="GL380125">
    <property type="protein sequence ID" value="EGT47430.1"/>
    <property type="molecule type" value="Genomic_DNA"/>
</dbReference>
<organism evidence="4">
    <name type="scientific">Caenorhabditis brenneri</name>
    <name type="common">Nematode worm</name>
    <dbReference type="NCBI Taxonomy" id="135651"/>
    <lineage>
        <taxon>Eukaryota</taxon>
        <taxon>Metazoa</taxon>
        <taxon>Ecdysozoa</taxon>
        <taxon>Nematoda</taxon>
        <taxon>Chromadorea</taxon>
        <taxon>Rhabditida</taxon>
        <taxon>Rhabditina</taxon>
        <taxon>Rhabditomorpha</taxon>
        <taxon>Rhabditoidea</taxon>
        <taxon>Rhabditidae</taxon>
        <taxon>Peloderinae</taxon>
        <taxon>Caenorhabditis</taxon>
    </lineage>
</organism>
<dbReference type="AlphaFoldDB" id="G0P828"/>
<dbReference type="HOGENOM" id="CLU_1082707_0_0_1"/>